<comment type="caution">
    <text evidence="1">The sequence shown here is derived from an EMBL/GenBank/DDBJ whole genome shotgun (WGS) entry which is preliminary data.</text>
</comment>
<protein>
    <submittedName>
        <fullName evidence="1">Uncharacterized protein</fullName>
    </submittedName>
</protein>
<keyword evidence="2" id="KW-1185">Reference proteome</keyword>
<sequence length="79" mass="9182">MPHKFSERDVMGLLHPALDYYYSTFSTSDKDVIDFGLDVLSAQRLFYQDEVFKKILFSNRSKDLQSYSDIKSIIDSMAC</sequence>
<reference evidence="2" key="1">
    <citation type="journal article" date="2024" name="Commun. Biol.">
        <title>Bacillamide D produced by Bacillus cereus from the mouse intestinal bacterial collection (miBC) is a potent cytotoxin in vitro.</title>
        <authorList>
            <person name="Hohmann M."/>
            <person name="Brunner V."/>
            <person name="Johannes W."/>
            <person name="Schum D."/>
            <person name="Carroll L.M."/>
            <person name="Liu T."/>
            <person name="Sasaki D."/>
            <person name="Bosch J."/>
            <person name="Clavel T."/>
            <person name="Sieber S.A."/>
            <person name="Zeller G."/>
            <person name="Tschurtschenthaler M."/>
            <person name="Janssen K.P."/>
            <person name="Gulder T.A.M."/>
        </authorList>
    </citation>
    <scope>NUCLEOTIDE SEQUENCE [LARGE SCALE GENOMIC DNA]</scope>
    <source>
        <strain evidence="2">LK_304 Iso 8</strain>
    </source>
</reference>
<evidence type="ECO:0000313" key="1">
    <source>
        <dbReference type="EMBL" id="MES0425357.1"/>
    </source>
</evidence>
<dbReference type="EMBL" id="JBEBZA010000003">
    <property type="protein sequence ID" value="MES0425357.1"/>
    <property type="molecule type" value="Genomic_DNA"/>
</dbReference>
<name>A0ABV1ZAN9_9ENTR</name>
<evidence type="ECO:0000313" key="2">
    <source>
        <dbReference type="Proteomes" id="UP001467192"/>
    </source>
</evidence>
<organism evidence="1 2">
    <name type="scientific">Enterobacter intestinihominis</name>
    <dbReference type="NCBI Taxonomy" id="3133180"/>
    <lineage>
        <taxon>Bacteria</taxon>
        <taxon>Pseudomonadati</taxon>
        <taxon>Pseudomonadota</taxon>
        <taxon>Gammaproteobacteria</taxon>
        <taxon>Enterobacterales</taxon>
        <taxon>Enterobacteriaceae</taxon>
        <taxon>Enterobacter</taxon>
    </lineage>
</organism>
<gene>
    <name evidence="1" type="ORF">ABMC12_03515</name>
</gene>
<dbReference type="Proteomes" id="UP001467192">
    <property type="component" value="Unassembled WGS sequence"/>
</dbReference>
<accession>A0ABV1ZAN9</accession>
<dbReference type="RefSeq" id="WP_063921894.1">
    <property type="nucleotide sequence ID" value="NZ_JBBNPZ010000003.1"/>
</dbReference>
<proteinExistence type="predicted"/>